<reference evidence="1" key="1">
    <citation type="journal article" date="2014" name="Front. Microbiol.">
        <title>High frequency of phylogenetically diverse reductive dehalogenase-homologous genes in deep subseafloor sedimentary metagenomes.</title>
        <authorList>
            <person name="Kawai M."/>
            <person name="Futagami T."/>
            <person name="Toyoda A."/>
            <person name="Takaki Y."/>
            <person name="Nishi S."/>
            <person name="Hori S."/>
            <person name="Arai W."/>
            <person name="Tsubouchi T."/>
            <person name="Morono Y."/>
            <person name="Uchiyama I."/>
            <person name="Ito T."/>
            <person name="Fujiyama A."/>
            <person name="Inagaki F."/>
            <person name="Takami H."/>
        </authorList>
    </citation>
    <scope>NUCLEOTIDE SEQUENCE</scope>
    <source>
        <strain evidence="1">Expedition CK06-06</strain>
    </source>
</reference>
<feature type="non-terminal residue" evidence="1">
    <location>
        <position position="1"/>
    </location>
</feature>
<organism evidence="1">
    <name type="scientific">marine sediment metagenome</name>
    <dbReference type="NCBI Taxonomy" id="412755"/>
    <lineage>
        <taxon>unclassified sequences</taxon>
        <taxon>metagenomes</taxon>
        <taxon>ecological metagenomes</taxon>
    </lineage>
</organism>
<protein>
    <submittedName>
        <fullName evidence="1">Uncharacterized protein</fullName>
    </submittedName>
</protein>
<comment type="caution">
    <text evidence="1">The sequence shown here is derived from an EMBL/GenBank/DDBJ whole genome shotgun (WGS) entry which is preliminary data.</text>
</comment>
<name>X1N1L9_9ZZZZ</name>
<dbReference type="EMBL" id="BARV01009116">
    <property type="protein sequence ID" value="GAI12469.1"/>
    <property type="molecule type" value="Genomic_DNA"/>
</dbReference>
<proteinExistence type="predicted"/>
<dbReference type="AlphaFoldDB" id="X1N1L9"/>
<evidence type="ECO:0000313" key="1">
    <source>
        <dbReference type="EMBL" id="GAI12469.1"/>
    </source>
</evidence>
<sequence>VEDSRVKKDIIKDEIISFKSIECDPCNIIFELWNKQIKLF</sequence>
<accession>X1N1L9</accession>
<gene>
    <name evidence="1" type="ORF">S06H3_18097</name>
</gene>